<dbReference type="SUPFAM" id="SSF57180">
    <property type="entry name" value="Cellulose-binding domain"/>
    <property type="match status" value="1"/>
</dbReference>
<dbReference type="InterPro" id="IPR000254">
    <property type="entry name" value="CBD"/>
</dbReference>
<feature type="region of interest" description="Disordered" evidence="8">
    <location>
        <begin position="201"/>
        <end position="223"/>
    </location>
</feature>
<organism evidence="11 12">
    <name type="scientific">Fusarium poae</name>
    <dbReference type="NCBI Taxonomy" id="36050"/>
    <lineage>
        <taxon>Eukaryota</taxon>
        <taxon>Fungi</taxon>
        <taxon>Dikarya</taxon>
        <taxon>Ascomycota</taxon>
        <taxon>Pezizomycotina</taxon>
        <taxon>Sordariomycetes</taxon>
        <taxon>Hypocreomycetidae</taxon>
        <taxon>Hypocreales</taxon>
        <taxon>Nectriaceae</taxon>
        <taxon>Fusarium</taxon>
    </lineage>
</organism>
<keyword evidence="4" id="KW-0732">Signal</keyword>
<sequence>MTRVKKDENGNTICRRDDQGRKIACRRCIDNHRSSNCLPSHNEDVRVVDGVGRKKGSKNRPKGDEQARSKVTKPARPQRSNRIRLSPEQIAQVENEMPEQPDIDLQAILQVLETPTPWPSATLGALPQENYNHLEAVVNNMHAQNMAYNFQPVPGMNNMYAQPQVHGANNWGIVWQPVINYQAPMVPQVNTNYSSWQVAGLGQQQQEEEEEEQAGQGTFMPPQQWGQNPYNGPVIGNGGGIDFCVFLVKSDFSVEHDTLEINPVSVIMKSLLALGLFAGLSVAQSGAWAQCGGEGFSGSTTCVSGYKCTIVNQWYSQCQPGTAEPPSTTLKTTTGGGSTPTGTPGDGKFLWAGVNEAGAEFGEKSLPGTWGKDFTFPEPAAVDTLISQGYNTFRVQLKMERANPSGMTGAYDQAYLKNLTSIVNHITGKGATVLLDPHNYGRYFDKIITSTSDFQTWWKNFATQFKGNSRIMFDTNNEYHTMDQTLVLNLNQAAINGIRAAGATQYIFVEGNQWSGAWSWPDVNDNMKALTDPENKLIYEMHQYLDSDSSGTSPNCVSTSIGVERLQAATKWLRDNKKVGMIGEFAGGPNETCRTAVKNMLDFMKANTDVWKGFTWWSAGPWWGDYMYSFEPSSGSGYQYYNSLLKSYV</sequence>
<evidence type="ECO:0000256" key="1">
    <source>
        <dbReference type="ARBA" id="ARBA00000966"/>
    </source>
</evidence>
<dbReference type="FunFam" id="3.20.20.80:FF:000078">
    <property type="entry name" value="Endo-beta-1,4-glucanase B"/>
    <property type="match status" value="1"/>
</dbReference>
<comment type="caution">
    <text evidence="11">The sequence shown here is derived from an EMBL/GenBank/DDBJ whole genome shotgun (WGS) entry which is preliminary data.</text>
</comment>
<feature type="domain" description="Copper-fist" evidence="9">
    <location>
        <begin position="19"/>
        <end position="55"/>
    </location>
</feature>
<dbReference type="InterPro" id="IPR017853">
    <property type="entry name" value="GH"/>
</dbReference>
<proteinExistence type="inferred from homology"/>
<evidence type="ECO:0000259" key="9">
    <source>
        <dbReference type="PROSITE" id="PS50073"/>
    </source>
</evidence>
<evidence type="ECO:0000256" key="3">
    <source>
        <dbReference type="ARBA" id="ARBA00012601"/>
    </source>
</evidence>
<feature type="region of interest" description="Disordered" evidence="8">
    <location>
        <begin position="48"/>
        <end position="84"/>
    </location>
</feature>
<feature type="domain" description="CBM1" evidence="10">
    <location>
        <begin position="283"/>
        <end position="319"/>
    </location>
</feature>
<protein>
    <recommendedName>
        <fullName evidence="3">cellulase</fullName>
        <ecNumber evidence="3">3.2.1.4</ecNumber>
    </recommendedName>
</protein>
<dbReference type="AlphaFoldDB" id="A0A1B8AX91"/>
<dbReference type="Proteomes" id="UP000091967">
    <property type="component" value="Unassembled WGS sequence"/>
</dbReference>
<dbReference type="EC" id="3.2.1.4" evidence="3"/>
<keyword evidence="6 7" id="KW-0326">Glycosidase</keyword>
<dbReference type="InterPro" id="IPR035971">
    <property type="entry name" value="CBD_sf"/>
</dbReference>
<gene>
    <name evidence="11" type="ORF">FPOA_05642</name>
</gene>
<evidence type="ECO:0000313" key="11">
    <source>
        <dbReference type="EMBL" id="OBS25107.1"/>
    </source>
</evidence>
<dbReference type="GO" id="GO:0009251">
    <property type="term" value="P:glucan catabolic process"/>
    <property type="evidence" value="ECO:0007669"/>
    <property type="project" value="TreeGrafter"/>
</dbReference>
<dbReference type="GO" id="GO:0005576">
    <property type="term" value="C:extracellular region"/>
    <property type="evidence" value="ECO:0007669"/>
    <property type="project" value="InterPro"/>
</dbReference>
<evidence type="ECO:0000259" key="10">
    <source>
        <dbReference type="PROSITE" id="PS51164"/>
    </source>
</evidence>
<dbReference type="GO" id="GO:0008810">
    <property type="term" value="F:cellulase activity"/>
    <property type="evidence" value="ECO:0007669"/>
    <property type="project" value="UniProtKB-EC"/>
</dbReference>
<keyword evidence="5 7" id="KW-0378">Hydrolase</keyword>
<evidence type="ECO:0000256" key="2">
    <source>
        <dbReference type="ARBA" id="ARBA00005641"/>
    </source>
</evidence>
<dbReference type="STRING" id="36050.A0A1B8AX91"/>
<dbReference type="PROSITE" id="PS00562">
    <property type="entry name" value="CBM1_1"/>
    <property type="match status" value="1"/>
</dbReference>
<dbReference type="GO" id="GO:0030248">
    <property type="term" value="F:cellulose binding"/>
    <property type="evidence" value="ECO:0007669"/>
    <property type="project" value="InterPro"/>
</dbReference>
<name>A0A1B8AX91_FUSPO</name>
<dbReference type="GO" id="GO:0003700">
    <property type="term" value="F:DNA-binding transcription factor activity"/>
    <property type="evidence" value="ECO:0007669"/>
    <property type="project" value="InterPro"/>
</dbReference>
<comment type="similarity">
    <text evidence="2 7">Belongs to the glycosyl hydrolase 5 (cellulase A) family.</text>
</comment>
<dbReference type="Pfam" id="PF00150">
    <property type="entry name" value="Cellulase"/>
    <property type="match status" value="1"/>
</dbReference>
<feature type="region of interest" description="Disordered" evidence="8">
    <location>
        <begin position="321"/>
        <end position="345"/>
    </location>
</feature>
<evidence type="ECO:0000256" key="5">
    <source>
        <dbReference type="ARBA" id="ARBA00022801"/>
    </source>
</evidence>
<dbReference type="EMBL" id="LYXU01000002">
    <property type="protein sequence ID" value="OBS25107.1"/>
    <property type="molecule type" value="Genomic_DNA"/>
</dbReference>
<dbReference type="Gene3D" id="3.20.20.80">
    <property type="entry name" value="Glycosidases"/>
    <property type="match status" value="1"/>
</dbReference>
<keyword evidence="12" id="KW-1185">Reference proteome</keyword>
<evidence type="ECO:0000256" key="7">
    <source>
        <dbReference type="RuleBase" id="RU361153"/>
    </source>
</evidence>
<dbReference type="InterPro" id="IPR001547">
    <property type="entry name" value="Glyco_hydro_5"/>
</dbReference>
<evidence type="ECO:0000256" key="8">
    <source>
        <dbReference type="SAM" id="MobiDB-lite"/>
    </source>
</evidence>
<dbReference type="PANTHER" id="PTHR34142">
    <property type="entry name" value="ENDO-BETA-1,4-GLUCANASE A"/>
    <property type="match status" value="1"/>
</dbReference>
<evidence type="ECO:0000313" key="12">
    <source>
        <dbReference type="Proteomes" id="UP000091967"/>
    </source>
</evidence>
<dbReference type="PANTHER" id="PTHR34142:SF1">
    <property type="entry name" value="GLYCOSIDE HYDROLASE FAMILY 5 DOMAIN-CONTAINING PROTEIN"/>
    <property type="match status" value="1"/>
</dbReference>
<dbReference type="PROSITE" id="PS51164">
    <property type="entry name" value="CBM1_2"/>
    <property type="match status" value="1"/>
</dbReference>
<dbReference type="GO" id="GO:0003677">
    <property type="term" value="F:DNA binding"/>
    <property type="evidence" value="ECO:0007669"/>
    <property type="project" value="InterPro"/>
</dbReference>
<evidence type="ECO:0000256" key="6">
    <source>
        <dbReference type="ARBA" id="ARBA00023295"/>
    </source>
</evidence>
<dbReference type="GO" id="GO:0005507">
    <property type="term" value="F:copper ion binding"/>
    <property type="evidence" value="ECO:0007669"/>
    <property type="project" value="InterPro"/>
</dbReference>
<accession>A0A1B8AX91</accession>
<dbReference type="SMART" id="SM00236">
    <property type="entry name" value="fCBD"/>
    <property type="match status" value="1"/>
</dbReference>
<dbReference type="SUPFAM" id="SSF51445">
    <property type="entry name" value="(Trans)glycosidases"/>
    <property type="match status" value="1"/>
</dbReference>
<comment type="catalytic activity">
    <reaction evidence="1">
        <text>Endohydrolysis of (1-&gt;4)-beta-D-glucosidic linkages in cellulose, lichenin and cereal beta-D-glucans.</text>
        <dbReference type="EC" id="3.2.1.4"/>
    </reaction>
</comment>
<evidence type="ECO:0000256" key="4">
    <source>
        <dbReference type="ARBA" id="ARBA00022729"/>
    </source>
</evidence>
<dbReference type="Pfam" id="PF00734">
    <property type="entry name" value="CBM_1"/>
    <property type="match status" value="1"/>
</dbReference>
<dbReference type="PROSITE" id="PS50073">
    <property type="entry name" value="COPPER_FIST_2"/>
    <property type="match status" value="1"/>
</dbReference>
<reference evidence="11 12" key="1">
    <citation type="submission" date="2016-06" db="EMBL/GenBank/DDBJ databases">
        <title>Living apart together: crosstalk between the core and supernumerary genomes in a fungal plant pathogen.</title>
        <authorList>
            <person name="Vanheule A."/>
            <person name="Audenaert K."/>
            <person name="Warris S."/>
            <person name="Van De Geest H."/>
            <person name="Schijlen E."/>
            <person name="Hofte M."/>
            <person name="De Saeger S."/>
            <person name="Haesaert G."/>
            <person name="Waalwijk C."/>
            <person name="Van Der Lee T."/>
        </authorList>
    </citation>
    <scope>NUCLEOTIDE SEQUENCE [LARGE SCALE GENOMIC DNA]</scope>
    <source>
        <strain evidence="11 12">2516</strain>
    </source>
</reference>
<dbReference type="InterPro" id="IPR001083">
    <property type="entry name" value="Cu_fist_DNA-bd_dom"/>
</dbReference>